<proteinExistence type="predicted"/>
<reference evidence="7" key="2">
    <citation type="submission" date="2015-02" db="UniProtKB">
        <authorList>
            <consortium name="EnsemblMetazoa"/>
        </authorList>
    </citation>
    <scope>IDENTIFICATION</scope>
</reference>
<dbReference type="EMBL" id="JH432185">
    <property type="status" value="NOT_ANNOTATED_CDS"/>
    <property type="molecule type" value="Genomic_DNA"/>
</dbReference>
<dbReference type="GO" id="GO:0005634">
    <property type="term" value="C:nucleus"/>
    <property type="evidence" value="ECO:0007669"/>
    <property type="project" value="TreeGrafter"/>
</dbReference>
<evidence type="ECO:0000256" key="5">
    <source>
        <dbReference type="ARBA" id="ARBA00023242"/>
    </source>
</evidence>
<keyword evidence="5" id="KW-0539">Nucleus</keyword>
<dbReference type="CDD" id="cd14689">
    <property type="entry name" value="bZIP_CREB3"/>
    <property type="match status" value="1"/>
</dbReference>
<dbReference type="GO" id="GO:0000978">
    <property type="term" value="F:RNA polymerase II cis-regulatory region sequence-specific DNA binding"/>
    <property type="evidence" value="ECO:0007669"/>
    <property type="project" value="TreeGrafter"/>
</dbReference>
<dbReference type="InterPro" id="IPR046347">
    <property type="entry name" value="bZIP_sf"/>
</dbReference>
<reference evidence="8" key="1">
    <citation type="submission" date="2011-05" db="EMBL/GenBank/DDBJ databases">
        <authorList>
            <person name="Richards S.R."/>
            <person name="Qu J."/>
            <person name="Jiang H."/>
            <person name="Jhangiani S.N."/>
            <person name="Agravi P."/>
            <person name="Goodspeed R."/>
            <person name="Gross S."/>
            <person name="Mandapat C."/>
            <person name="Jackson L."/>
            <person name="Mathew T."/>
            <person name="Pu L."/>
            <person name="Thornton R."/>
            <person name="Saada N."/>
            <person name="Wilczek-Boney K.B."/>
            <person name="Lee S."/>
            <person name="Kovar C."/>
            <person name="Wu Y."/>
            <person name="Scherer S.E."/>
            <person name="Worley K.C."/>
            <person name="Muzny D.M."/>
            <person name="Gibbs R."/>
        </authorList>
    </citation>
    <scope>NUCLEOTIDE SEQUENCE</scope>
    <source>
        <strain evidence="8">Brora</strain>
    </source>
</reference>
<evidence type="ECO:0000313" key="7">
    <source>
        <dbReference type="EnsemblMetazoa" id="SMAR012675-PA"/>
    </source>
</evidence>
<dbReference type="eggNOG" id="KOG0709">
    <property type="taxonomic scope" value="Eukaryota"/>
</dbReference>
<dbReference type="Proteomes" id="UP000014500">
    <property type="component" value="Unassembled WGS sequence"/>
</dbReference>
<dbReference type="HOGENOM" id="CLU_1083050_0_0_1"/>
<feature type="domain" description="BZIP" evidence="6">
    <location>
        <begin position="106"/>
        <end position="169"/>
    </location>
</feature>
<organism evidence="7 8">
    <name type="scientific">Strigamia maritima</name>
    <name type="common">European centipede</name>
    <name type="synonym">Geophilus maritimus</name>
    <dbReference type="NCBI Taxonomy" id="126957"/>
    <lineage>
        <taxon>Eukaryota</taxon>
        <taxon>Metazoa</taxon>
        <taxon>Ecdysozoa</taxon>
        <taxon>Arthropoda</taxon>
        <taxon>Myriapoda</taxon>
        <taxon>Chilopoda</taxon>
        <taxon>Pleurostigmophora</taxon>
        <taxon>Geophilomorpha</taxon>
        <taxon>Linotaeniidae</taxon>
        <taxon>Strigamia</taxon>
    </lineage>
</organism>
<dbReference type="Gene3D" id="1.20.5.170">
    <property type="match status" value="1"/>
</dbReference>
<dbReference type="STRING" id="126957.T1JFR1"/>
<evidence type="ECO:0000256" key="4">
    <source>
        <dbReference type="ARBA" id="ARBA00023163"/>
    </source>
</evidence>
<dbReference type="EnsemblMetazoa" id="SMAR012675-RA">
    <property type="protein sequence ID" value="SMAR012675-PA"/>
    <property type="gene ID" value="SMAR012675"/>
</dbReference>
<dbReference type="GO" id="GO:0005789">
    <property type="term" value="C:endoplasmic reticulum membrane"/>
    <property type="evidence" value="ECO:0007669"/>
    <property type="project" value="UniProtKB-SubCell"/>
</dbReference>
<dbReference type="InterPro" id="IPR051381">
    <property type="entry name" value="CREB_ATF_subfamily"/>
</dbReference>
<evidence type="ECO:0000313" key="8">
    <source>
        <dbReference type="Proteomes" id="UP000014500"/>
    </source>
</evidence>
<evidence type="ECO:0000259" key="6">
    <source>
        <dbReference type="PROSITE" id="PS50217"/>
    </source>
</evidence>
<dbReference type="Pfam" id="PF00170">
    <property type="entry name" value="bZIP_1"/>
    <property type="match status" value="1"/>
</dbReference>
<dbReference type="AlphaFoldDB" id="T1JFR1"/>
<dbReference type="PANTHER" id="PTHR45996">
    <property type="entry name" value="AGAP001464-PB"/>
    <property type="match status" value="1"/>
</dbReference>
<comment type="subcellular location">
    <subcellularLocation>
        <location evidence="1">Endoplasmic reticulum membrane</location>
        <topology evidence="1">Single-pass type II membrane protein</topology>
    </subcellularLocation>
</comment>
<dbReference type="GO" id="GO:0000981">
    <property type="term" value="F:DNA-binding transcription factor activity, RNA polymerase II-specific"/>
    <property type="evidence" value="ECO:0007669"/>
    <property type="project" value="TreeGrafter"/>
</dbReference>
<dbReference type="InterPro" id="IPR004827">
    <property type="entry name" value="bZIP"/>
</dbReference>
<keyword evidence="8" id="KW-1185">Reference proteome</keyword>
<protein>
    <recommendedName>
        <fullName evidence="6">BZIP domain-containing protein</fullName>
    </recommendedName>
</protein>
<dbReference type="PhylomeDB" id="T1JFR1"/>
<keyword evidence="3" id="KW-0238">DNA-binding</keyword>
<accession>T1JFR1</accession>
<evidence type="ECO:0000256" key="2">
    <source>
        <dbReference type="ARBA" id="ARBA00023015"/>
    </source>
</evidence>
<dbReference type="PROSITE" id="PS50217">
    <property type="entry name" value="BZIP"/>
    <property type="match status" value="1"/>
</dbReference>
<evidence type="ECO:0000256" key="3">
    <source>
        <dbReference type="ARBA" id="ARBA00023125"/>
    </source>
</evidence>
<evidence type="ECO:0000256" key="1">
    <source>
        <dbReference type="ARBA" id="ARBA00004648"/>
    </source>
</evidence>
<sequence>MDPNGLCENTILDFLFDDVDQILNDHEISIDETWFLSEKEDDAIFDFTIDNSNSDCVDVIIEQQQEPEPGPGHEQLELTDEEKRHLAKEGIALPTHYPLTKAEEKDLKRIRRKIRNKLSAQDSRKRKKQYVDGLESRVKMCTKQNTLLRQQVEILQNQNRSLTSQLKKLGSVVSNSTKSAQTGTCVLVLFLSLALFLAPTLKWANDAQSSTPVATDTRSASSRTLLAYDLKLNNGSLSEHYHASERRIVLPGRWETI</sequence>
<keyword evidence="2" id="KW-0805">Transcription regulation</keyword>
<dbReference type="SMART" id="SM00338">
    <property type="entry name" value="BRLZ"/>
    <property type="match status" value="1"/>
</dbReference>
<dbReference type="PANTHER" id="PTHR45996:SF3">
    <property type="entry name" value="CREB-H TRANSCRIPTION FACTOR HOMOLOG LET-607"/>
    <property type="match status" value="1"/>
</dbReference>
<dbReference type="SUPFAM" id="SSF57959">
    <property type="entry name" value="Leucine zipper domain"/>
    <property type="match status" value="1"/>
</dbReference>
<keyword evidence="4" id="KW-0804">Transcription</keyword>
<name>T1JFR1_STRMM</name>